<evidence type="ECO:0000313" key="3">
    <source>
        <dbReference type="RefSeq" id="XP_015189873.1"/>
    </source>
</evidence>
<dbReference type="Pfam" id="PF14529">
    <property type="entry name" value="Exo_endo_phos_2"/>
    <property type="match status" value="1"/>
</dbReference>
<dbReference type="RefSeq" id="XP_015189873.1">
    <property type="nucleotide sequence ID" value="XM_015334387.1"/>
</dbReference>
<evidence type="ECO:0000313" key="2">
    <source>
        <dbReference type="Proteomes" id="UP000694924"/>
    </source>
</evidence>
<accession>A0ABM1JBN5</accession>
<dbReference type="InterPro" id="IPR005135">
    <property type="entry name" value="Endo/exonuclease/phosphatase"/>
</dbReference>
<gene>
    <name evidence="3" type="primary">LOC107073693</name>
</gene>
<dbReference type="CDD" id="cd09077">
    <property type="entry name" value="R1-I-EN"/>
    <property type="match status" value="1"/>
</dbReference>
<dbReference type="SUPFAM" id="SSF56219">
    <property type="entry name" value="DNase I-like"/>
    <property type="match status" value="1"/>
</dbReference>
<evidence type="ECO:0000259" key="1">
    <source>
        <dbReference type="Pfam" id="PF14529"/>
    </source>
</evidence>
<keyword evidence="2" id="KW-1185">Reference proteome</keyword>
<reference evidence="3" key="1">
    <citation type="submission" date="2025-08" db="UniProtKB">
        <authorList>
            <consortium name="RefSeq"/>
        </authorList>
    </citation>
    <scope>IDENTIFICATION</scope>
    <source>
        <tissue evidence="3">Whole body</tissue>
    </source>
</reference>
<dbReference type="Gene3D" id="3.60.10.10">
    <property type="entry name" value="Endonuclease/exonuclease/phosphatase"/>
    <property type="match status" value="1"/>
</dbReference>
<sequence length="351" mass="39784">MGTLVYDPCELGPRACVFVSKRHHALKLSRFCSRDLAVVSVRLKLGGGLTDLIVCSAYFPYDSAEHPPTEELRAVVEHCRREGLDLVIGCDANSHHVAWGSSNTNMRGTALLEYLSSSNLEILNRGSRPTFVTSRRQEVIDLTLGTPRVARWLEEWRVDDEDSLSDHRRILFKLRTETEQPVIRTYRDPRATDWALYKRDLEGRLEGINGGLRTEGLIEERVCLLSSSITQAIEAACPLRTRGGRTRVAWWSKQLNSLRSSSRRLLNRALKSNGSEDWANYRNEQRAYKKLIKKSKCEAWRKFCSEVEALPLVAKLRRVLANGPQPSLGGLSLPNGEQLEKHEDILAHLLE</sequence>
<dbReference type="PANTHER" id="PTHR33273:SF4">
    <property type="entry name" value="ENDONUCLEASE_EXONUCLEASE_PHOSPHATASE DOMAIN-CONTAINING PROTEIN"/>
    <property type="match status" value="1"/>
</dbReference>
<dbReference type="GeneID" id="107073693"/>
<dbReference type="InterPro" id="IPR036691">
    <property type="entry name" value="Endo/exonu/phosph_ase_sf"/>
</dbReference>
<dbReference type="PANTHER" id="PTHR33273">
    <property type="entry name" value="DOMAIN-CONTAINING PROTEIN, PUTATIVE-RELATED"/>
    <property type="match status" value="1"/>
</dbReference>
<protein>
    <submittedName>
        <fullName evidence="3">Uncharacterized protein LOC107073693</fullName>
    </submittedName>
</protein>
<dbReference type="Proteomes" id="UP000694924">
    <property type="component" value="Unplaced"/>
</dbReference>
<name>A0ABM1JBN5_POLDO</name>
<proteinExistence type="predicted"/>
<organism evidence="2 3">
    <name type="scientific">Polistes dominula</name>
    <name type="common">European paper wasp</name>
    <name type="synonym">Vespa dominula</name>
    <dbReference type="NCBI Taxonomy" id="743375"/>
    <lineage>
        <taxon>Eukaryota</taxon>
        <taxon>Metazoa</taxon>
        <taxon>Ecdysozoa</taxon>
        <taxon>Arthropoda</taxon>
        <taxon>Hexapoda</taxon>
        <taxon>Insecta</taxon>
        <taxon>Pterygota</taxon>
        <taxon>Neoptera</taxon>
        <taxon>Endopterygota</taxon>
        <taxon>Hymenoptera</taxon>
        <taxon>Apocrita</taxon>
        <taxon>Aculeata</taxon>
        <taxon>Vespoidea</taxon>
        <taxon>Vespidae</taxon>
        <taxon>Polistinae</taxon>
        <taxon>Polistini</taxon>
        <taxon>Polistes</taxon>
    </lineage>
</organism>
<feature type="non-terminal residue" evidence="3">
    <location>
        <position position="351"/>
    </location>
</feature>
<feature type="domain" description="Endonuclease/exonuclease/phosphatase" evidence="1">
    <location>
        <begin position="53"/>
        <end position="170"/>
    </location>
</feature>